<proteinExistence type="predicted"/>
<evidence type="ECO:0000256" key="1">
    <source>
        <dbReference type="SAM" id="Coils"/>
    </source>
</evidence>
<feature type="compositionally biased region" description="Low complexity" evidence="2">
    <location>
        <begin position="1389"/>
        <end position="1404"/>
    </location>
</feature>
<feature type="region of interest" description="Disordered" evidence="2">
    <location>
        <begin position="918"/>
        <end position="978"/>
    </location>
</feature>
<protein>
    <submittedName>
        <fullName evidence="3">Uncharacterized protein</fullName>
    </submittedName>
</protein>
<feature type="compositionally biased region" description="Acidic residues" evidence="2">
    <location>
        <begin position="1292"/>
        <end position="1325"/>
    </location>
</feature>
<organism evidence="3">
    <name type="scientific">Pseudo-nitzschia australis</name>
    <dbReference type="NCBI Taxonomy" id="44445"/>
    <lineage>
        <taxon>Eukaryota</taxon>
        <taxon>Sar</taxon>
        <taxon>Stramenopiles</taxon>
        <taxon>Ochrophyta</taxon>
        <taxon>Bacillariophyta</taxon>
        <taxon>Bacillariophyceae</taxon>
        <taxon>Bacillariophycidae</taxon>
        <taxon>Bacillariales</taxon>
        <taxon>Bacillariaceae</taxon>
        <taxon>Pseudo-nitzschia</taxon>
    </lineage>
</organism>
<feature type="compositionally biased region" description="Basic and acidic residues" evidence="2">
    <location>
        <begin position="953"/>
        <end position="968"/>
    </location>
</feature>
<dbReference type="EMBL" id="HBIX01005911">
    <property type="protein sequence ID" value="CAE0711923.1"/>
    <property type="molecule type" value="Transcribed_RNA"/>
</dbReference>
<feature type="compositionally biased region" description="Acidic residues" evidence="2">
    <location>
        <begin position="558"/>
        <end position="576"/>
    </location>
</feature>
<feature type="coiled-coil region" evidence="1">
    <location>
        <begin position="1125"/>
        <end position="1152"/>
    </location>
</feature>
<feature type="compositionally biased region" description="Basic and acidic residues" evidence="2">
    <location>
        <begin position="1475"/>
        <end position="1487"/>
    </location>
</feature>
<feature type="region of interest" description="Disordered" evidence="2">
    <location>
        <begin position="451"/>
        <end position="472"/>
    </location>
</feature>
<name>A0A7S4ADD3_9STRA</name>
<dbReference type="PANTHER" id="PTHR35711:SF1">
    <property type="entry name" value="ECTODERMAL, ISOFORM F"/>
    <property type="match status" value="1"/>
</dbReference>
<feature type="compositionally biased region" description="Basic residues" evidence="2">
    <location>
        <begin position="1330"/>
        <end position="1349"/>
    </location>
</feature>
<dbReference type="PANTHER" id="PTHR35711">
    <property type="entry name" value="EXPRESSED PROTEIN"/>
    <property type="match status" value="1"/>
</dbReference>
<gene>
    <name evidence="3" type="ORF">PAUS00366_LOCUS4675</name>
</gene>
<evidence type="ECO:0000313" key="3">
    <source>
        <dbReference type="EMBL" id="CAE0711923.1"/>
    </source>
</evidence>
<keyword evidence="1" id="KW-0175">Coiled coil</keyword>
<evidence type="ECO:0000256" key="2">
    <source>
        <dbReference type="SAM" id="MobiDB-lite"/>
    </source>
</evidence>
<reference evidence="3" key="1">
    <citation type="submission" date="2021-01" db="EMBL/GenBank/DDBJ databases">
        <authorList>
            <person name="Corre E."/>
            <person name="Pelletier E."/>
            <person name="Niang G."/>
            <person name="Scheremetjew M."/>
            <person name="Finn R."/>
            <person name="Kale V."/>
            <person name="Holt S."/>
            <person name="Cochrane G."/>
            <person name="Meng A."/>
            <person name="Brown T."/>
            <person name="Cohen L."/>
        </authorList>
    </citation>
    <scope>NUCLEOTIDE SEQUENCE</scope>
    <source>
        <strain evidence="3">10249 10 AB</strain>
    </source>
</reference>
<feature type="region of interest" description="Disordered" evidence="2">
    <location>
        <begin position="1457"/>
        <end position="1487"/>
    </location>
</feature>
<feature type="region of interest" description="Disordered" evidence="2">
    <location>
        <begin position="1292"/>
        <end position="1429"/>
    </location>
</feature>
<accession>A0A7S4ADD3</accession>
<sequence>MVTGVASVARQYYQDTWGSVKSFWSRKRWLRKESEDSPMERDYTKIYQKYYADQQALFIDDHSSREKHSRLSSAFLRPWGAKYSKPKESARTESVESSTAEYYSIGIQGFVEDDEVSDTPSQVEVDGGGGDEIETDTEESFEIDISNREEVDIKRAHTSMEDLELQFDDDATADANEGDVGGVKEIENDIEETELQVDGGINIVDAEDLEEGENGVIPVSIESLELQVDDDAIIDEEEVDVEEADEVEIDIEDTNIQGDIEIVIPDLEEERENAGIPASIEGLVLQVGDDVTVDEEVDVEEVDVIETNIEDIGIQFDGDIDIADMEEEENAGIHTSMEDLELKVAEDITLDDDAEEVDREDILQEAETPQVSEGTESDLVFVIESTEEEVDSKDIPIPIETDESTDYIESTSVEGPRPRKFFKRLWGTGKDISQIDSVVGFDNEEDQVEIKGTDTENEPSTDVEEIRPGEGSDRPNFFKRIWGANKELNEIYSLGLQGIKDLDSPTEEGSEVICDEGIVFISESETEETTEDVLEEFDVDISVSIGSSDQVEESLDVDTFDISESSGVEESEDERDISEPKNLNGENLEDLDLEEITSPEEGRYDRNVLQLHIPESAEIKEQIIHTSIEVTSESGSSKDLNTSETMYRLELCREDCDGLTPEDVDNEENIAIVKQENSLADIDVSVDNVIDEASNELESAYDVNDIKDALFEEEESQEEDIEGSMFAEGIEDLTTEEEEDSIEEDQEEDIEGSVVVEVIEDVLSEEEEDPIEEEDQEEDTENSVIAEVFEDLFSEEEDTEEDQEEDIEGSVVAEVIEDVFSETEEYFTEGEEQEDGAYDDISSHYSLELEMESANFLTKFLVNRGLEQLIMIAILIMEWFRMYIIAPFFESIDWIKEGKGQDLLQTVLNARGGALASSVSDSEDVDQMHNSEEDTSEDTEALGRGEPTSLCDDEGRSDGSMEIEKEGAEQVESAESEKLISTSVPTDISVPASPRVPPNFIFRRLLNYGVIGHILIMEMIVVSEWIQVYVPQIPSLAGYIVYDMLKYKRQSSREREEPVNKRNSGFINIGEGSRLGRKPKKLRKKEDQNALDQLKRIGDVNQAKYRFLSQKFMERHALGPYSATISEIELDLEAVETDLASKNNQINEEVEAESDSGWILDALGVEEEEDIAPSKSPFDTNVGVSLCSSDPKVSVGIEFSLGRKKSTKTSSQKLRNVFDNDIMASKNKIKTPKPHVSDIESGVMGRIRAAGANSLVGRSILGAYPGDLPPPDEAASPKGVINLARRYGYGDWSDDDDGDGYGDLFDEDENNDDDDTSLDYYSDEEYQSRPKQRSSTRTIKKKKTRKRRSSSSQQQGSAGVSVEFGFGGSSKSNKTPALSSATRKRRKSPSSLSSSGAESILSSSARRRKSRGSRLPSLPMEKLGETYASSTITTNRTKLANTSTNFKDGLDSITSRTIQRKRKSSTLRPAGVLLDEAKKAAQSSKED</sequence>
<feature type="compositionally biased region" description="Low complexity" evidence="2">
    <location>
        <begin position="1350"/>
        <end position="1372"/>
    </location>
</feature>
<feature type="region of interest" description="Disordered" evidence="2">
    <location>
        <begin position="558"/>
        <end position="587"/>
    </location>
</feature>